<dbReference type="Proteomes" id="UP000231846">
    <property type="component" value="Unassembled WGS sequence"/>
</dbReference>
<dbReference type="PANTHER" id="PTHR34580">
    <property type="match status" value="1"/>
</dbReference>
<feature type="domain" description="WYL" evidence="1">
    <location>
        <begin position="155"/>
        <end position="223"/>
    </location>
</feature>
<dbReference type="AlphaFoldDB" id="A0A2M9VCK4"/>
<evidence type="ECO:0000259" key="2">
    <source>
        <dbReference type="Pfam" id="PF25583"/>
    </source>
</evidence>
<organism evidence="3 4">
    <name type="scientific">Bacteroides fragilis</name>
    <dbReference type="NCBI Taxonomy" id="817"/>
    <lineage>
        <taxon>Bacteria</taxon>
        <taxon>Pseudomonadati</taxon>
        <taxon>Bacteroidota</taxon>
        <taxon>Bacteroidia</taxon>
        <taxon>Bacteroidales</taxon>
        <taxon>Bacteroidaceae</taxon>
        <taxon>Bacteroides</taxon>
    </lineage>
</organism>
<name>A0A2M9VCK4_BACFG</name>
<feature type="domain" description="WCX" evidence="2">
    <location>
        <begin position="258"/>
        <end position="333"/>
    </location>
</feature>
<protein>
    <submittedName>
        <fullName evidence="3">WYL domain protein</fullName>
    </submittedName>
</protein>
<reference evidence="3 4" key="1">
    <citation type="journal article" date="2017" name="MBio">
        <title>Gut Symbiont Bacteroides fragilis Secretes a Eukaryotic-Like Ubiquitin Protein That Mediates Intraspecies Antagonism.</title>
        <authorList>
            <person name="Chatzidaki-Livanis M."/>
            <person name="Coyne M.J."/>
            <person name="Roelofs K.G."/>
            <person name="Gentyala R.R."/>
            <person name="Caldwell J.M."/>
            <person name="Comstock L.E."/>
        </authorList>
    </citation>
    <scope>NUCLEOTIDE SEQUENCE [LARGE SCALE GENOMIC DNA]</scope>
    <source>
        <strain evidence="3 4">12905</strain>
    </source>
</reference>
<evidence type="ECO:0000259" key="1">
    <source>
        <dbReference type="Pfam" id="PF13280"/>
    </source>
</evidence>
<dbReference type="PROSITE" id="PS52050">
    <property type="entry name" value="WYL"/>
    <property type="match status" value="1"/>
</dbReference>
<evidence type="ECO:0000313" key="3">
    <source>
        <dbReference type="EMBL" id="PJY76393.1"/>
    </source>
</evidence>
<dbReference type="EMBL" id="PDCW01000002">
    <property type="protein sequence ID" value="PJY76393.1"/>
    <property type="molecule type" value="Genomic_DNA"/>
</dbReference>
<dbReference type="Pfam" id="PF25583">
    <property type="entry name" value="WCX"/>
    <property type="match status" value="1"/>
</dbReference>
<dbReference type="InterPro" id="IPR026881">
    <property type="entry name" value="WYL_dom"/>
</dbReference>
<dbReference type="InterPro" id="IPR051534">
    <property type="entry name" value="CBASS_pafABC_assoc_protein"/>
</dbReference>
<accession>A0A2M9VCK4</accession>
<sequence>MATNKHAVIRYQALDRCFSNFARRFYIEDLIEACNDAIYDFTGKEDGIERRQLFDDIKFMESEAGYSIVLDKVKDGKKKYYRYSDKNFSINKQPLSLTEAEQLKDTIMMLNRFKGLPQFDWMEEVLARFEDTFKLKANVDSVVSFEQNPYLRGIEHFTALFNAIINKQVLKIEYKASFGEPQQYEIHPYFLKQYNNRWFLFGISQLEGQNKLMNMAIDRIVGFEPMHQVEYIENKDIDFVEYFDDVIGVTVPNDKSIEKIRLKIDKARYSYIESKPIHPTQTVKEKNEEYAVIELKLIPNYEFETLLLGFADSVEILEPESLRETISSRARKIIEKNINCADTSHGNS</sequence>
<gene>
    <name evidence="3" type="ORF">CQW34_00515</name>
</gene>
<dbReference type="RefSeq" id="WP_032567242.1">
    <property type="nucleotide sequence ID" value="NZ_JAQDLP010000001.1"/>
</dbReference>
<dbReference type="PANTHER" id="PTHR34580:SF9">
    <property type="entry name" value="SLL5097 PROTEIN"/>
    <property type="match status" value="1"/>
</dbReference>
<proteinExistence type="predicted"/>
<evidence type="ECO:0000313" key="4">
    <source>
        <dbReference type="Proteomes" id="UP000231846"/>
    </source>
</evidence>
<comment type="caution">
    <text evidence="3">The sequence shown here is derived from an EMBL/GenBank/DDBJ whole genome shotgun (WGS) entry which is preliminary data.</text>
</comment>
<dbReference type="Pfam" id="PF13280">
    <property type="entry name" value="WYL"/>
    <property type="match status" value="1"/>
</dbReference>
<dbReference type="InterPro" id="IPR057727">
    <property type="entry name" value="WCX_dom"/>
</dbReference>